<feature type="non-terminal residue" evidence="1">
    <location>
        <position position="52"/>
    </location>
</feature>
<proteinExistence type="predicted"/>
<dbReference type="AlphaFoldDB" id="A0AAE0VUS6"/>
<sequence length="52" mass="6007">MIWTFQGHRPTSPTELVLVWMLDGIMPDSTEDMRYNGTAMTLELYMSSASMY</sequence>
<dbReference type="EMBL" id="JAEAOA010001293">
    <property type="protein sequence ID" value="KAK3589785.1"/>
    <property type="molecule type" value="Genomic_DNA"/>
</dbReference>
<reference evidence="1" key="2">
    <citation type="journal article" date="2021" name="Genome Biol. Evol.">
        <title>Developing a high-quality reference genome for a parasitic bivalve with doubly uniparental inheritance (Bivalvia: Unionida).</title>
        <authorList>
            <person name="Smith C.H."/>
        </authorList>
    </citation>
    <scope>NUCLEOTIDE SEQUENCE</scope>
    <source>
        <strain evidence="1">CHS0354</strain>
        <tissue evidence="1">Mantle</tissue>
    </source>
</reference>
<evidence type="ECO:0000313" key="2">
    <source>
        <dbReference type="Proteomes" id="UP001195483"/>
    </source>
</evidence>
<evidence type="ECO:0000313" key="1">
    <source>
        <dbReference type="EMBL" id="KAK3589785.1"/>
    </source>
</evidence>
<feature type="non-terminal residue" evidence="1">
    <location>
        <position position="1"/>
    </location>
</feature>
<accession>A0AAE0VUS6</accession>
<protein>
    <submittedName>
        <fullName evidence="1">Uncharacterized protein</fullName>
    </submittedName>
</protein>
<comment type="caution">
    <text evidence="1">The sequence shown here is derived from an EMBL/GenBank/DDBJ whole genome shotgun (WGS) entry which is preliminary data.</text>
</comment>
<reference evidence="1" key="3">
    <citation type="submission" date="2023-05" db="EMBL/GenBank/DDBJ databases">
        <authorList>
            <person name="Smith C.H."/>
        </authorList>
    </citation>
    <scope>NUCLEOTIDE SEQUENCE</scope>
    <source>
        <strain evidence="1">CHS0354</strain>
        <tissue evidence="1">Mantle</tissue>
    </source>
</reference>
<gene>
    <name evidence="1" type="ORF">CHS0354_021120</name>
</gene>
<keyword evidence="2" id="KW-1185">Reference proteome</keyword>
<reference evidence="1" key="1">
    <citation type="journal article" date="2021" name="Genome Biol. Evol.">
        <title>A High-Quality Reference Genome for a Parasitic Bivalve with Doubly Uniparental Inheritance (Bivalvia: Unionida).</title>
        <authorList>
            <person name="Smith C.H."/>
        </authorList>
    </citation>
    <scope>NUCLEOTIDE SEQUENCE</scope>
    <source>
        <strain evidence="1">CHS0354</strain>
    </source>
</reference>
<organism evidence="1 2">
    <name type="scientific">Potamilus streckersoni</name>
    <dbReference type="NCBI Taxonomy" id="2493646"/>
    <lineage>
        <taxon>Eukaryota</taxon>
        <taxon>Metazoa</taxon>
        <taxon>Spiralia</taxon>
        <taxon>Lophotrochozoa</taxon>
        <taxon>Mollusca</taxon>
        <taxon>Bivalvia</taxon>
        <taxon>Autobranchia</taxon>
        <taxon>Heteroconchia</taxon>
        <taxon>Palaeoheterodonta</taxon>
        <taxon>Unionida</taxon>
        <taxon>Unionoidea</taxon>
        <taxon>Unionidae</taxon>
        <taxon>Ambleminae</taxon>
        <taxon>Lampsilini</taxon>
        <taxon>Potamilus</taxon>
    </lineage>
</organism>
<dbReference type="Proteomes" id="UP001195483">
    <property type="component" value="Unassembled WGS sequence"/>
</dbReference>
<name>A0AAE0VUS6_9BIVA</name>